<protein>
    <recommendedName>
        <fullName evidence="1">DUF5048 domain-containing protein</fullName>
    </recommendedName>
</protein>
<dbReference type="InterPro" id="IPR032489">
    <property type="entry name" value="DUF5048"/>
</dbReference>
<keyword evidence="3" id="KW-1185">Reference proteome</keyword>
<accession>A0ABR2GMY3</accession>
<dbReference type="Proteomes" id="UP001470230">
    <property type="component" value="Unassembled WGS sequence"/>
</dbReference>
<feature type="domain" description="DUF5048" evidence="1">
    <location>
        <begin position="353"/>
        <end position="426"/>
    </location>
</feature>
<dbReference type="Pfam" id="PF16467">
    <property type="entry name" value="DUF5048"/>
    <property type="match status" value="1"/>
</dbReference>
<evidence type="ECO:0000313" key="3">
    <source>
        <dbReference type="Proteomes" id="UP001470230"/>
    </source>
</evidence>
<dbReference type="EMBL" id="JAPFFF010000184">
    <property type="protein sequence ID" value="KAK8835303.1"/>
    <property type="molecule type" value="Genomic_DNA"/>
</dbReference>
<evidence type="ECO:0000313" key="2">
    <source>
        <dbReference type="EMBL" id="KAK8835303.1"/>
    </source>
</evidence>
<evidence type="ECO:0000259" key="1">
    <source>
        <dbReference type="Pfam" id="PF16467"/>
    </source>
</evidence>
<gene>
    <name evidence="2" type="ORF">M9Y10_013508</name>
</gene>
<comment type="caution">
    <text evidence="2">The sequence shown here is derived from an EMBL/GenBank/DDBJ whole genome shotgun (WGS) entry which is preliminary data.</text>
</comment>
<name>A0ABR2GMY3_9EUKA</name>
<organism evidence="2 3">
    <name type="scientific">Tritrichomonas musculus</name>
    <dbReference type="NCBI Taxonomy" id="1915356"/>
    <lineage>
        <taxon>Eukaryota</taxon>
        <taxon>Metamonada</taxon>
        <taxon>Parabasalia</taxon>
        <taxon>Tritrichomonadida</taxon>
        <taxon>Tritrichomonadidae</taxon>
        <taxon>Tritrichomonas</taxon>
    </lineage>
</organism>
<reference evidence="2 3" key="1">
    <citation type="submission" date="2024-04" db="EMBL/GenBank/DDBJ databases">
        <title>Tritrichomonas musculus Genome.</title>
        <authorList>
            <person name="Alves-Ferreira E."/>
            <person name="Grigg M."/>
            <person name="Lorenzi H."/>
            <person name="Galac M."/>
        </authorList>
    </citation>
    <scope>NUCLEOTIDE SEQUENCE [LARGE SCALE GENOMIC DNA]</scope>
    <source>
        <strain evidence="2 3">EAF2021</strain>
    </source>
</reference>
<proteinExistence type="predicted"/>
<sequence>MLSRAELEVQIQQIRSIYIKIEILNTDDLVIDEVSGECIGGSYNINADAPIRRTCSVKFKILDKFLPSEKSVFWINKRFRLFVGITYLKTGEIIWFKKGTYAIQDPSVNISINENSISISGLDKMALFTGDISGQLSAKYMIKASEGDSGIYVHDAIKAVIKDGGENNFKIAETSLIIPYKIEKNIGETRYEIINELVNLFYNYQAFYDLDGNFIFTEKPTELGAVKNSEVQWDFSSYNLIQSLERQVQYKNIKNKFTVYGGVMSKGCQASYQILLTDKEYPGCPYTQTRLLESFTRDFVAQEDTYIGSSEAYDKAKEAGKIDSDIDNMNVSIEFQSKFTEKELEDMKKSLKYATQLCKNRAKQEIFYHQQATDTVKITCLPIYSLDVNQVIELYDETLGTNGKYVVKEISCGLSAKDVMNITAIKLW</sequence>